<dbReference type="SUPFAM" id="SSF58038">
    <property type="entry name" value="SNARE fusion complex"/>
    <property type="match status" value="1"/>
</dbReference>
<name>A0A7S3PY79_9STRA</name>
<evidence type="ECO:0000256" key="3">
    <source>
        <dbReference type="ARBA" id="ARBA00022448"/>
    </source>
</evidence>
<evidence type="ECO:0000256" key="6">
    <source>
        <dbReference type="ARBA" id="ARBA00022989"/>
    </source>
</evidence>
<dbReference type="GO" id="GO:0005789">
    <property type="term" value="C:endoplasmic reticulum membrane"/>
    <property type="evidence" value="ECO:0007669"/>
    <property type="project" value="TreeGrafter"/>
</dbReference>
<dbReference type="GO" id="GO:0005484">
    <property type="term" value="F:SNAP receptor activity"/>
    <property type="evidence" value="ECO:0007669"/>
    <property type="project" value="TreeGrafter"/>
</dbReference>
<dbReference type="FunFam" id="1.20.5.110:FF:000002">
    <property type="entry name" value="Vesicle transport through interaction with t-SNAREsB"/>
    <property type="match status" value="1"/>
</dbReference>
<dbReference type="GO" id="GO:0031902">
    <property type="term" value="C:late endosome membrane"/>
    <property type="evidence" value="ECO:0007669"/>
    <property type="project" value="TreeGrafter"/>
</dbReference>
<comment type="subcellular location">
    <subcellularLocation>
        <location evidence="1">Membrane</location>
        <topology evidence="1">Single-pass type IV membrane protein</topology>
    </subcellularLocation>
</comment>
<evidence type="ECO:0000313" key="10">
    <source>
        <dbReference type="EMBL" id="CAE0459221.1"/>
    </source>
</evidence>
<evidence type="ECO:0008006" key="11">
    <source>
        <dbReference type="Google" id="ProtNLM"/>
    </source>
</evidence>
<organism evidence="10">
    <name type="scientific">Chaetoceros debilis</name>
    <dbReference type="NCBI Taxonomy" id="122233"/>
    <lineage>
        <taxon>Eukaryota</taxon>
        <taxon>Sar</taxon>
        <taxon>Stramenopiles</taxon>
        <taxon>Ochrophyta</taxon>
        <taxon>Bacillariophyta</taxon>
        <taxon>Coscinodiscophyceae</taxon>
        <taxon>Chaetocerotophycidae</taxon>
        <taxon>Chaetocerotales</taxon>
        <taxon>Chaetocerotaceae</taxon>
        <taxon>Chaetoceros</taxon>
    </lineage>
</organism>
<keyword evidence="3" id="KW-0813">Transport</keyword>
<dbReference type="EMBL" id="HBIO01005690">
    <property type="protein sequence ID" value="CAE0459221.1"/>
    <property type="molecule type" value="Transcribed_RNA"/>
</dbReference>
<evidence type="ECO:0000256" key="8">
    <source>
        <dbReference type="ARBA" id="ARBA00023136"/>
    </source>
</evidence>
<dbReference type="PANTHER" id="PTHR21230:SF26">
    <property type="entry name" value="VESICLE TRANSPORT THROUGH INTERACTION WITH T-SNARES HOMOLOG 1A"/>
    <property type="match status" value="1"/>
</dbReference>
<keyword evidence="7" id="KW-0175">Coiled coil</keyword>
<protein>
    <recommendedName>
        <fullName evidence="11">t-SNARE coiled-coil homology domain-containing protein</fullName>
    </recommendedName>
</protein>
<evidence type="ECO:0000256" key="2">
    <source>
        <dbReference type="ARBA" id="ARBA00006108"/>
    </source>
</evidence>
<dbReference type="GO" id="GO:0015031">
    <property type="term" value="P:protein transport"/>
    <property type="evidence" value="ECO:0007669"/>
    <property type="project" value="UniProtKB-KW"/>
</dbReference>
<accession>A0A7S3PY79</accession>
<feature type="transmembrane region" description="Helical" evidence="9">
    <location>
        <begin position="195"/>
        <end position="215"/>
    </location>
</feature>
<dbReference type="AlphaFoldDB" id="A0A7S3PY79"/>
<gene>
    <name evidence="10" type="ORF">CDEB00056_LOCUS4062</name>
</gene>
<keyword evidence="8 9" id="KW-0472">Membrane</keyword>
<keyword evidence="4 9" id="KW-0812">Transmembrane</keyword>
<keyword evidence="5" id="KW-0653">Protein transport</keyword>
<proteinExistence type="inferred from homology"/>
<dbReference type="GO" id="GO:0006906">
    <property type="term" value="P:vesicle fusion"/>
    <property type="evidence" value="ECO:0007669"/>
    <property type="project" value="TreeGrafter"/>
</dbReference>
<dbReference type="PANTHER" id="PTHR21230">
    <property type="entry name" value="VESICLE TRANSPORT V-SNARE PROTEIN VTI1-RELATED"/>
    <property type="match status" value="1"/>
</dbReference>
<dbReference type="GO" id="GO:0031201">
    <property type="term" value="C:SNARE complex"/>
    <property type="evidence" value="ECO:0007669"/>
    <property type="project" value="TreeGrafter"/>
</dbReference>
<sequence>MDAEDFRSYKQEYDHSLDRVRSFLSSGVRSQTTLRECDRLISQARRSATAMEQIAEESGDSFQIQESKRRVEQELNPLWNEVDRAMKQQQNPLQHPDSQNRTELFSGYRAPNLNQDGSDDDMEMLIRNSEDLLLESQNLCYASEETGAETLNLMGRQREQLQNAGNHLAGARAYLDDASDVLKSMTRKAMRNKRFLQGVVALLVVANILVFIADVKKKLGRGRRSGGANVGSADDDGD</sequence>
<dbReference type="GO" id="GO:0000149">
    <property type="term" value="F:SNARE binding"/>
    <property type="evidence" value="ECO:0007669"/>
    <property type="project" value="TreeGrafter"/>
</dbReference>
<comment type="similarity">
    <text evidence="2">Belongs to the VTI1 family.</text>
</comment>
<evidence type="ECO:0000256" key="7">
    <source>
        <dbReference type="ARBA" id="ARBA00023054"/>
    </source>
</evidence>
<dbReference type="Gene3D" id="1.20.5.110">
    <property type="match status" value="1"/>
</dbReference>
<evidence type="ECO:0000256" key="9">
    <source>
        <dbReference type="SAM" id="Phobius"/>
    </source>
</evidence>
<evidence type="ECO:0000256" key="4">
    <source>
        <dbReference type="ARBA" id="ARBA00022692"/>
    </source>
</evidence>
<keyword evidence="6 9" id="KW-1133">Transmembrane helix</keyword>
<evidence type="ECO:0000256" key="1">
    <source>
        <dbReference type="ARBA" id="ARBA00004211"/>
    </source>
</evidence>
<dbReference type="Pfam" id="PF12352">
    <property type="entry name" value="V-SNARE_C"/>
    <property type="match status" value="1"/>
</dbReference>
<dbReference type="GO" id="GO:0012507">
    <property type="term" value="C:ER to Golgi transport vesicle membrane"/>
    <property type="evidence" value="ECO:0007669"/>
    <property type="project" value="TreeGrafter"/>
</dbReference>
<evidence type="ECO:0000256" key="5">
    <source>
        <dbReference type="ARBA" id="ARBA00022927"/>
    </source>
</evidence>
<reference evidence="10" key="1">
    <citation type="submission" date="2021-01" db="EMBL/GenBank/DDBJ databases">
        <authorList>
            <person name="Corre E."/>
            <person name="Pelletier E."/>
            <person name="Niang G."/>
            <person name="Scheremetjew M."/>
            <person name="Finn R."/>
            <person name="Kale V."/>
            <person name="Holt S."/>
            <person name="Cochrane G."/>
            <person name="Meng A."/>
            <person name="Brown T."/>
            <person name="Cohen L."/>
        </authorList>
    </citation>
    <scope>NUCLEOTIDE SEQUENCE</scope>
    <source>
        <strain evidence="10">MM31A-1</strain>
    </source>
</reference>
<dbReference type="GO" id="GO:0005794">
    <property type="term" value="C:Golgi apparatus"/>
    <property type="evidence" value="ECO:0007669"/>
    <property type="project" value="TreeGrafter"/>
</dbReference>